<dbReference type="OrthoDB" id="5970475at2759"/>
<dbReference type="Proteomes" id="UP000515163">
    <property type="component" value="Unplaced"/>
</dbReference>
<keyword evidence="2" id="KW-1185">Reference proteome</keyword>
<name>A0A6P8IME0_ACTTE</name>
<organism evidence="2 3">
    <name type="scientific">Actinia tenebrosa</name>
    <name type="common">Australian red waratah sea anemone</name>
    <dbReference type="NCBI Taxonomy" id="6105"/>
    <lineage>
        <taxon>Eukaryota</taxon>
        <taxon>Metazoa</taxon>
        <taxon>Cnidaria</taxon>
        <taxon>Anthozoa</taxon>
        <taxon>Hexacorallia</taxon>
        <taxon>Actiniaria</taxon>
        <taxon>Actiniidae</taxon>
        <taxon>Actinia</taxon>
    </lineage>
</organism>
<dbReference type="AlphaFoldDB" id="A0A6P8IME0"/>
<dbReference type="InParanoid" id="A0A6P8IME0"/>
<dbReference type="GeneID" id="116302907"/>
<keyword evidence="1" id="KW-0732">Signal</keyword>
<dbReference type="KEGG" id="aten:116302907"/>
<evidence type="ECO:0000313" key="3">
    <source>
        <dbReference type="RefSeq" id="XP_031568176.1"/>
    </source>
</evidence>
<evidence type="ECO:0000313" key="2">
    <source>
        <dbReference type="Proteomes" id="UP000515163"/>
    </source>
</evidence>
<feature type="chain" id="PRO_5027880142" evidence="1">
    <location>
        <begin position="25"/>
        <end position="121"/>
    </location>
</feature>
<accession>A0A6P8IME0</accession>
<protein>
    <submittedName>
        <fullName evidence="3">Uncharacterized protein LOC116302907</fullName>
    </submittedName>
</protein>
<reference evidence="3" key="1">
    <citation type="submission" date="2025-08" db="UniProtKB">
        <authorList>
            <consortium name="RefSeq"/>
        </authorList>
    </citation>
    <scope>IDENTIFICATION</scope>
    <source>
        <tissue evidence="3">Tentacle</tissue>
    </source>
</reference>
<dbReference type="RefSeq" id="XP_031568176.1">
    <property type="nucleotide sequence ID" value="XM_031712316.1"/>
</dbReference>
<gene>
    <name evidence="3" type="primary">LOC116302907</name>
</gene>
<feature type="signal peptide" evidence="1">
    <location>
        <begin position="1"/>
        <end position="24"/>
    </location>
</feature>
<evidence type="ECO:0000256" key="1">
    <source>
        <dbReference type="SAM" id="SignalP"/>
    </source>
</evidence>
<proteinExistence type="predicted"/>
<sequence>MLTRGLAVLFASFLVLEKMSWSNAAPSLTLTNNYMDLKGNAHIKFFEPREKVWAGLAKGHRFPVLYSGDLIALRMAYTSGSLQTRWISCSTSSYCVTSTCPGGTVSGHHLYHLHSNSFDRY</sequence>